<dbReference type="Pfam" id="PF06470">
    <property type="entry name" value="SMC_hinge"/>
    <property type="match status" value="1"/>
</dbReference>
<keyword evidence="2" id="KW-0158">Chromosome</keyword>
<dbReference type="SMART" id="SM00968">
    <property type="entry name" value="SMC_hinge"/>
    <property type="match status" value="1"/>
</dbReference>
<reference evidence="4" key="3">
    <citation type="submission" date="2025-08" db="UniProtKB">
        <authorList>
            <consortium name="Ensembl"/>
        </authorList>
    </citation>
    <scope>IDENTIFICATION</scope>
    <source>
        <strain evidence="4">HNI</strain>
    </source>
</reference>
<dbReference type="Ensembl" id="ENSORLT00020001235.1">
    <property type="protein sequence ID" value="ENSORLP00020008417.1"/>
    <property type="gene ID" value="ENSORLG00020009364.1"/>
</dbReference>
<reference evidence="4 5" key="2">
    <citation type="submission" date="2017-04" db="EMBL/GenBank/DDBJ databases">
        <title>CpG methylation of centromeres and impact of large insertions on vertebrate speciation.</title>
        <authorList>
            <person name="Ichikawa K."/>
            <person name="Yoshimura J."/>
            <person name="Morishita S."/>
        </authorList>
    </citation>
    <scope>NUCLEOTIDE SEQUENCE</scope>
    <source>
        <strain evidence="4 5">HNI</strain>
    </source>
</reference>
<dbReference type="Pfam" id="PF26199">
    <property type="entry name" value="Ig_SMCHD1_8th"/>
    <property type="match status" value="1"/>
</dbReference>
<comment type="subcellular location">
    <subcellularLocation>
        <location evidence="1">Chromosome</location>
    </subcellularLocation>
</comment>
<evidence type="ECO:0000313" key="5">
    <source>
        <dbReference type="Proteomes" id="UP000265180"/>
    </source>
</evidence>
<dbReference type="PANTHER" id="PTHR22640:SF2">
    <property type="entry name" value="STRUCTURAL MAINTENANCE OF CHROMOSOMES FLEXIBLE HINGE DOMAIN-CONTAINING PROTEIN 1"/>
    <property type="match status" value="1"/>
</dbReference>
<dbReference type="Proteomes" id="UP000265180">
    <property type="component" value="Chromosome 20"/>
</dbReference>
<name>A0A3P9KJ02_ORYLA</name>
<dbReference type="AlphaFoldDB" id="A0A3P9KJ02"/>
<organism evidence="4 5">
    <name type="scientific">Oryzias latipes</name>
    <name type="common">Japanese rice fish</name>
    <name type="synonym">Japanese killifish</name>
    <dbReference type="NCBI Taxonomy" id="8090"/>
    <lineage>
        <taxon>Eukaryota</taxon>
        <taxon>Metazoa</taxon>
        <taxon>Chordata</taxon>
        <taxon>Craniata</taxon>
        <taxon>Vertebrata</taxon>
        <taxon>Euteleostomi</taxon>
        <taxon>Actinopterygii</taxon>
        <taxon>Neopterygii</taxon>
        <taxon>Teleostei</taxon>
        <taxon>Neoteleostei</taxon>
        <taxon>Acanthomorphata</taxon>
        <taxon>Ovalentaria</taxon>
        <taxon>Atherinomorphae</taxon>
        <taxon>Beloniformes</taxon>
        <taxon>Adrianichthyidae</taxon>
        <taxon>Oryziinae</taxon>
        <taxon>Oryzias</taxon>
    </lineage>
</organism>
<dbReference type="Gene3D" id="3.30.70.1620">
    <property type="match status" value="1"/>
</dbReference>
<dbReference type="GO" id="GO:0005694">
    <property type="term" value="C:chromosome"/>
    <property type="evidence" value="ECO:0007669"/>
    <property type="project" value="UniProtKB-SubCell"/>
</dbReference>
<dbReference type="InterPro" id="IPR058616">
    <property type="entry name" value="Ig_SMCHD1_8th"/>
</dbReference>
<dbReference type="InterPro" id="IPR038892">
    <property type="entry name" value="SMCHD1"/>
</dbReference>
<evidence type="ECO:0000313" key="4">
    <source>
        <dbReference type="Ensembl" id="ENSORLP00020008417.1"/>
    </source>
</evidence>
<sequence length="402" mass="45718">QRLALMEKSPGENGSTYVLIFHPHVSTPLDPFQLNFHFYNGTKPAGATKENLMKRFYFEKQNKTLICFQSLLIRITFLQSSSHSLEIHPFGRKKKEKRNSPFELLVNPTPSSPSPFHSAQFERAPRRVCSIPNNFSGPDVLGVVGHLALIEDDEAARVISWHLRGDMDCVITRTTEAARSIYADTHGNQQVMPLDSISNYAAERPLPHTKNGRALFPTAGNPVYARHLLICPKEKQICDTVFKNLLGETIVMDDLNSATNYRREVLRNQAFCPTILTRDGNRVSAKGKFGGSQNKAPRIEGLQVFSAPFPKRYYALKEETDMLLEYFAALTKKEKAEEEQRNHLKTLESPEMMQKQEQVTQMKMQLQEIEKQLGEIFFCPAAVMDGKNQIVFCLFFFLTKPS</sequence>
<dbReference type="GO" id="GO:0005524">
    <property type="term" value="F:ATP binding"/>
    <property type="evidence" value="ECO:0007669"/>
    <property type="project" value="InterPro"/>
</dbReference>
<dbReference type="GO" id="GO:0006302">
    <property type="term" value="P:double-strand break repair"/>
    <property type="evidence" value="ECO:0007669"/>
    <property type="project" value="InterPro"/>
</dbReference>
<protein>
    <submittedName>
        <fullName evidence="4">Structural maintenance of chromosomes flexible hinge domain containing 1</fullName>
    </submittedName>
</protein>
<proteinExistence type="predicted"/>
<evidence type="ECO:0000259" key="3">
    <source>
        <dbReference type="SMART" id="SM00968"/>
    </source>
</evidence>
<dbReference type="Gene3D" id="1.20.1060.20">
    <property type="match status" value="1"/>
</dbReference>
<evidence type="ECO:0000256" key="1">
    <source>
        <dbReference type="ARBA" id="ARBA00004286"/>
    </source>
</evidence>
<reference key="1">
    <citation type="journal article" date="2007" name="Nature">
        <title>The medaka draft genome and insights into vertebrate genome evolution.</title>
        <authorList>
            <person name="Kasahara M."/>
            <person name="Naruse K."/>
            <person name="Sasaki S."/>
            <person name="Nakatani Y."/>
            <person name="Qu W."/>
            <person name="Ahsan B."/>
            <person name="Yamada T."/>
            <person name="Nagayasu Y."/>
            <person name="Doi K."/>
            <person name="Kasai Y."/>
            <person name="Jindo T."/>
            <person name="Kobayashi D."/>
            <person name="Shimada A."/>
            <person name="Toyoda A."/>
            <person name="Kuroki Y."/>
            <person name="Fujiyama A."/>
            <person name="Sasaki T."/>
            <person name="Shimizu A."/>
            <person name="Asakawa S."/>
            <person name="Shimizu N."/>
            <person name="Hashimoto S."/>
            <person name="Yang J."/>
            <person name="Lee Y."/>
            <person name="Matsushima K."/>
            <person name="Sugano S."/>
            <person name="Sakaizumi M."/>
            <person name="Narita T."/>
            <person name="Ohishi K."/>
            <person name="Haga S."/>
            <person name="Ohta F."/>
            <person name="Nomoto H."/>
            <person name="Nogata K."/>
            <person name="Morishita T."/>
            <person name="Endo T."/>
            <person name="Shin-I T."/>
            <person name="Takeda H."/>
            <person name="Morishita S."/>
            <person name="Kohara Y."/>
        </authorList>
    </citation>
    <scope>NUCLEOTIDE SEQUENCE [LARGE SCALE GENOMIC DNA]</scope>
    <source>
        <strain>Hd-rR</strain>
    </source>
</reference>
<feature type="domain" description="SMC hinge" evidence="3">
    <location>
        <begin position="138"/>
        <end position="262"/>
    </location>
</feature>
<reference evidence="4" key="4">
    <citation type="submission" date="2025-09" db="UniProtKB">
        <authorList>
            <consortium name="Ensembl"/>
        </authorList>
    </citation>
    <scope>IDENTIFICATION</scope>
    <source>
        <strain evidence="4">HNI</strain>
    </source>
</reference>
<accession>A0A3P9KJ02</accession>
<dbReference type="InterPro" id="IPR010935">
    <property type="entry name" value="SMC_hinge"/>
</dbReference>
<dbReference type="SUPFAM" id="SSF75553">
    <property type="entry name" value="Smc hinge domain"/>
    <property type="match status" value="1"/>
</dbReference>
<dbReference type="GO" id="GO:0051276">
    <property type="term" value="P:chromosome organization"/>
    <property type="evidence" value="ECO:0007669"/>
    <property type="project" value="InterPro"/>
</dbReference>
<evidence type="ECO:0000256" key="2">
    <source>
        <dbReference type="ARBA" id="ARBA00022454"/>
    </source>
</evidence>
<dbReference type="PANTHER" id="PTHR22640">
    <property type="entry name" value="STRUCTURAL MAINTENANCE OF CHROMOSOMES FLEXIBLE HINGE DOMAIN-CONTAINING PROTEIN 1"/>
    <property type="match status" value="1"/>
</dbReference>
<dbReference type="InterPro" id="IPR036277">
    <property type="entry name" value="SMC_hinge_sf"/>
</dbReference>